<evidence type="ECO:0000256" key="3">
    <source>
        <dbReference type="ARBA" id="ARBA00013934"/>
    </source>
</evidence>
<dbReference type="InterPro" id="IPR009792">
    <property type="entry name" value="TMEM242"/>
</dbReference>
<dbReference type="AlphaFoldDB" id="A0AAE0SYE3"/>
<evidence type="ECO:0000256" key="10">
    <source>
        <dbReference type="SAM" id="Phobius"/>
    </source>
</evidence>
<keyword evidence="5" id="KW-0999">Mitochondrion inner membrane</keyword>
<dbReference type="PANTHER" id="PTHR13141">
    <property type="entry name" value="TRANSMEMBRANE PROTEIN 242"/>
    <property type="match status" value="1"/>
</dbReference>
<feature type="transmembrane region" description="Helical" evidence="10">
    <location>
        <begin position="83"/>
        <end position="103"/>
    </location>
</feature>
<dbReference type="Proteomes" id="UP001195483">
    <property type="component" value="Unassembled WGS sequence"/>
</dbReference>
<reference evidence="11" key="3">
    <citation type="submission" date="2023-05" db="EMBL/GenBank/DDBJ databases">
        <authorList>
            <person name="Smith C.H."/>
        </authorList>
    </citation>
    <scope>NUCLEOTIDE SEQUENCE</scope>
    <source>
        <strain evidence="11">CHS0354</strain>
        <tissue evidence="11">Mantle</tissue>
    </source>
</reference>
<feature type="transmembrane region" description="Helical" evidence="10">
    <location>
        <begin position="33"/>
        <end position="54"/>
    </location>
</feature>
<evidence type="ECO:0000256" key="4">
    <source>
        <dbReference type="ARBA" id="ARBA00022692"/>
    </source>
</evidence>
<keyword evidence="12" id="KW-1185">Reference proteome</keyword>
<evidence type="ECO:0000256" key="5">
    <source>
        <dbReference type="ARBA" id="ARBA00022792"/>
    </source>
</evidence>
<evidence type="ECO:0000256" key="8">
    <source>
        <dbReference type="ARBA" id="ARBA00023136"/>
    </source>
</evidence>
<keyword evidence="7" id="KW-0496">Mitochondrion</keyword>
<comment type="subcellular location">
    <subcellularLocation>
        <location evidence="1">Mitochondrion inner membrane</location>
        <topology evidence="1">Multi-pass membrane protein</topology>
    </subcellularLocation>
</comment>
<evidence type="ECO:0000256" key="6">
    <source>
        <dbReference type="ARBA" id="ARBA00022989"/>
    </source>
</evidence>
<dbReference type="EMBL" id="JAEAOA010000182">
    <property type="protein sequence ID" value="KAK3600183.1"/>
    <property type="molecule type" value="Genomic_DNA"/>
</dbReference>
<evidence type="ECO:0000256" key="7">
    <source>
        <dbReference type="ARBA" id="ARBA00023128"/>
    </source>
</evidence>
<name>A0AAE0SYE3_9BIVA</name>
<accession>A0AAE0SYE3</accession>
<organism evidence="11 12">
    <name type="scientific">Potamilus streckersoni</name>
    <dbReference type="NCBI Taxonomy" id="2493646"/>
    <lineage>
        <taxon>Eukaryota</taxon>
        <taxon>Metazoa</taxon>
        <taxon>Spiralia</taxon>
        <taxon>Lophotrochozoa</taxon>
        <taxon>Mollusca</taxon>
        <taxon>Bivalvia</taxon>
        <taxon>Autobranchia</taxon>
        <taxon>Heteroconchia</taxon>
        <taxon>Palaeoheterodonta</taxon>
        <taxon>Unionida</taxon>
        <taxon>Unionoidea</taxon>
        <taxon>Unionidae</taxon>
        <taxon>Ambleminae</taxon>
        <taxon>Lampsilini</taxon>
        <taxon>Potamilus</taxon>
    </lineage>
</organism>
<comment type="similarity">
    <text evidence="2">Belongs to the TMEM242 family.</text>
</comment>
<comment type="function">
    <text evidence="9">Scaffold protein that participates in the c-ring assembly of mitochondrial ATP synthase (F(1)F(0) ATP synthase or complex V) by facilitating the membrane insertion and oligomer formation of the subunit c/ATP5MC3. Participates in the incorporation of the c-ring into vestigial complexes. Additionally influences the incorporation of subunits MT-ATP6, MT-ATP8, ATP5MJ, and ATP5MK in the ATP synthase.</text>
</comment>
<evidence type="ECO:0000256" key="1">
    <source>
        <dbReference type="ARBA" id="ARBA00004448"/>
    </source>
</evidence>
<keyword evidence="6 10" id="KW-1133">Transmembrane helix</keyword>
<protein>
    <recommendedName>
        <fullName evidence="3">Transmembrane protein 242</fullName>
    </recommendedName>
</protein>
<dbReference type="GO" id="GO:0005743">
    <property type="term" value="C:mitochondrial inner membrane"/>
    <property type="evidence" value="ECO:0007669"/>
    <property type="project" value="UniProtKB-SubCell"/>
</dbReference>
<reference evidence="11" key="2">
    <citation type="journal article" date="2021" name="Genome Biol. Evol.">
        <title>Developing a high-quality reference genome for a parasitic bivalve with doubly uniparental inheritance (Bivalvia: Unionida).</title>
        <authorList>
            <person name="Smith C.H."/>
        </authorList>
    </citation>
    <scope>NUCLEOTIDE SEQUENCE</scope>
    <source>
        <strain evidence="11">CHS0354</strain>
        <tissue evidence="11">Mantle</tissue>
    </source>
</reference>
<evidence type="ECO:0000313" key="11">
    <source>
        <dbReference type="EMBL" id="KAK3600183.1"/>
    </source>
</evidence>
<keyword evidence="8 10" id="KW-0472">Membrane</keyword>
<gene>
    <name evidence="11" type="ORF">CHS0354_001898</name>
</gene>
<proteinExistence type="inferred from homology"/>
<reference evidence="11" key="1">
    <citation type="journal article" date="2021" name="Genome Biol. Evol.">
        <title>A High-Quality Reference Genome for a Parasitic Bivalve with Doubly Uniparental Inheritance (Bivalvia: Unionida).</title>
        <authorList>
            <person name="Smith C.H."/>
        </authorList>
    </citation>
    <scope>NUCLEOTIDE SEQUENCE</scope>
    <source>
        <strain evidence="11">CHS0354</strain>
    </source>
</reference>
<comment type="caution">
    <text evidence="11">The sequence shown here is derived from an EMBL/GenBank/DDBJ whole genome shotgun (WGS) entry which is preliminary data.</text>
</comment>
<evidence type="ECO:0000313" key="12">
    <source>
        <dbReference type="Proteomes" id="UP001195483"/>
    </source>
</evidence>
<keyword evidence="4 10" id="KW-0812">Transmembrane</keyword>
<evidence type="ECO:0000256" key="9">
    <source>
        <dbReference type="ARBA" id="ARBA00045905"/>
    </source>
</evidence>
<evidence type="ECO:0000256" key="2">
    <source>
        <dbReference type="ARBA" id="ARBA00007570"/>
    </source>
</evidence>
<sequence length="158" mass="17873">MAAPMRQDDQMAADERKLSFKESKKIEKLKGGIFLASITGIAILSGFGMTLAIVKKKEPSMFVKRPLSTKDLPESGGSLAMRALAWGTLYSVTGFSLFCYATWKLLGVHNLKEFNEKIQSFVPKVQKKEPQGRSEFKNIRDLFEYIIEEDEMKKKRGT</sequence>
<dbReference type="Pfam" id="PF07096">
    <property type="entry name" value="DUF1358"/>
    <property type="match status" value="1"/>
</dbReference>
<dbReference type="PANTHER" id="PTHR13141:SF4">
    <property type="entry name" value="TRANSMEMBRANE PROTEIN 242"/>
    <property type="match status" value="1"/>
</dbReference>